<dbReference type="RefSeq" id="WP_196103201.1">
    <property type="nucleotide sequence ID" value="NZ_CP064942.1"/>
</dbReference>
<dbReference type="KEGG" id="poz:I0K15_19840"/>
<feature type="binding site" evidence="2">
    <location>
        <position position="63"/>
    </location>
    <ligand>
        <name>substrate</name>
    </ligand>
</feature>
<keyword evidence="4" id="KW-1185">Reference proteome</keyword>
<feature type="binding site" evidence="2">
    <location>
        <position position="27"/>
    </location>
    <ligand>
        <name>substrate</name>
    </ligand>
</feature>
<keyword evidence="2" id="KW-0479">Metal-binding</keyword>
<dbReference type="HAMAP" id="MF_01139">
    <property type="entry name" value="ISPT"/>
    <property type="match status" value="1"/>
</dbReference>
<comment type="function">
    <text evidence="2">Catalyzes the condensation of isopentenyl diphosphate (IPP) with allylic pyrophosphates generating different type of terpenoids.</text>
</comment>
<dbReference type="GO" id="GO:0005829">
    <property type="term" value="C:cytosol"/>
    <property type="evidence" value="ECO:0007669"/>
    <property type="project" value="TreeGrafter"/>
</dbReference>
<name>A0A7S9QD44_9RHOB</name>
<dbReference type="EMBL" id="CP064942">
    <property type="protein sequence ID" value="QPH53992.1"/>
    <property type="molecule type" value="Genomic_DNA"/>
</dbReference>
<sequence length="242" mass="26842">MPAKRPSNVAIIMDGNGRWAVRRGLPRVAGHKKGVDRVREIVRACPDLGVKTLTLYAFSTENWKRPVFEVASLMRLFRIYIRMEAAALEQNGVCVRFIGERGPLDDDIQRMMAGLEARTAHNTLLTLQVALNYGGRDEIARAAKRMARDAALGKLDPDAVDEATVSSYLDTAACADPELVIRTSGELRTSNFLPWQAAYSEYAFVPECWPDFTAQQFGEILDQFGTRERRFGDVTAAQGGTA</sequence>
<dbReference type="EC" id="2.5.1.-" evidence="2"/>
<dbReference type="Gene3D" id="3.40.1180.10">
    <property type="entry name" value="Decaprenyl diphosphate synthase-like"/>
    <property type="match status" value="1"/>
</dbReference>
<feature type="binding site" evidence="2">
    <location>
        <position position="31"/>
    </location>
    <ligand>
        <name>substrate</name>
    </ligand>
</feature>
<evidence type="ECO:0000313" key="4">
    <source>
        <dbReference type="Proteomes" id="UP000594800"/>
    </source>
</evidence>
<feature type="binding site" evidence="2">
    <location>
        <position position="14"/>
    </location>
    <ligand>
        <name>Mg(2+)</name>
        <dbReference type="ChEBI" id="CHEBI:18420"/>
    </ligand>
</feature>
<dbReference type="PANTHER" id="PTHR10291">
    <property type="entry name" value="DEHYDRODOLICHYL DIPHOSPHATE SYNTHASE FAMILY MEMBER"/>
    <property type="match status" value="1"/>
</dbReference>
<feature type="binding site" evidence="2">
    <location>
        <position position="65"/>
    </location>
    <ligand>
        <name>substrate</name>
    </ligand>
</feature>
<evidence type="ECO:0000313" key="3">
    <source>
        <dbReference type="EMBL" id="QPH53992.1"/>
    </source>
</evidence>
<dbReference type="Proteomes" id="UP000594800">
    <property type="component" value="Chromosome"/>
</dbReference>
<dbReference type="NCBIfam" id="TIGR00055">
    <property type="entry name" value="uppS"/>
    <property type="match status" value="1"/>
</dbReference>
<dbReference type="InterPro" id="IPR001441">
    <property type="entry name" value="UPP_synth-like"/>
</dbReference>
<dbReference type="InterPro" id="IPR036424">
    <property type="entry name" value="UPP_synth-like_sf"/>
</dbReference>
<comment type="cofactor">
    <cofactor evidence="2">
        <name>Mg(2+)</name>
        <dbReference type="ChEBI" id="CHEBI:18420"/>
    </cofactor>
    <text evidence="2">Binds 2 magnesium ions per subunit.</text>
</comment>
<feature type="binding site" evidence="2">
    <location>
        <position position="201"/>
    </location>
    <ligand>
        <name>Mg(2+)</name>
        <dbReference type="ChEBI" id="CHEBI:18420"/>
    </ligand>
</feature>
<feature type="binding site" evidence="2">
    <location>
        <position position="182"/>
    </location>
    <ligand>
        <name>substrate</name>
    </ligand>
</feature>
<dbReference type="AlphaFoldDB" id="A0A7S9QD44"/>
<dbReference type="GO" id="GO:0000287">
    <property type="term" value="F:magnesium ion binding"/>
    <property type="evidence" value="ECO:0007669"/>
    <property type="project" value="UniProtKB-UniRule"/>
</dbReference>
<accession>A0A7S9QD44</accession>
<feature type="binding site" evidence="2">
    <location>
        <begin position="15"/>
        <end position="18"/>
    </location>
    <ligand>
        <name>substrate</name>
    </ligand>
</feature>
<comment type="subunit">
    <text evidence="2">Homodimer.</text>
</comment>
<keyword evidence="2" id="KW-0460">Magnesium</keyword>
<dbReference type="CDD" id="cd00475">
    <property type="entry name" value="Cis_IPPS"/>
    <property type="match status" value="1"/>
</dbReference>
<feature type="binding site" evidence="2">
    <location>
        <position position="19"/>
    </location>
    <ligand>
        <name>substrate</name>
    </ligand>
</feature>
<feature type="active site" evidence="2">
    <location>
        <position position="14"/>
    </location>
</feature>
<dbReference type="FunFam" id="3.40.1180.10:FF:000001">
    <property type="entry name" value="(2E,6E)-farnesyl-diphosphate-specific ditrans,polycis-undecaprenyl-diphosphate synthase"/>
    <property type="match status" value="1"/>
</dbReference>
<dbReference type="GO" id="GO:0008834">
    <property type="term" value="F:ditrans,polycis-undecaprenyl-diphosphate synthase [(2E,6E)-farnesyl-diphosphate specific] activity"/>
    <property type="evidence" value="ECO:0007669"/>
    <property type="project" value="TreeGrafter"/>
</dbReference>
<dbReference type="PANTHER" id="PTHR10291:SF0">
    <property type="entry name" value="DEHYDRODOLICHYL DIPHOSPHATE SYNTHASE 2"/>
    <property type="match status" value="1"/>
</dbReference>
<dbReference type="GO" id="GO:0016094">
    <property type="term" value="P:polyprenol biosynthetic process"/>
    <property type="evidence" value="ECO:0007669"/>
    <property type="project" value="TreeGrafter"/>
</dbReference>
<dbReference type="PROSITE" id="PS01066">
    <property type="entry name" value="UPP_SYNTHASE"/>
    <property type="match status" value="1"/>
</dbReference>
<reference evidence="3 4" key="1">
    <citation type="submission" date="2020-11" db="EMBL/GenBank/DDBJ databases">
        <title>Description of Pontivivens ytuae sp. nov. isolated from deep sea sediment of Mariana Trench.</title>
        <authorList>
            <person name="Wang Z."/>
            <person name="Sun Q.-L."/>
            <person name="Xu X.-D."/>
            <person name="Tang Y.-Z."/>
            <person name="Zhang J."/>
        </authorList>
    </citation>
    <scope>NUCLEOTIDE SEQUENCE [LARGE SCALE GENOMIC DNA]</scope>
    <source>
        <strain evidence="3 4">MT2928</strain>
    </source>
</reference>
<proteinExistence type="inferred from homology"/>
<dbReference type="InterPro" id="IPR018520">
    <property type="entry name" value="UPP_synth-like_CS"/>
</dbReference>
<comment type="similarity">
    <text evidence="2">Belongs to the UPP synthase family.</text>
</comment>
<organism evidence="3 4">
    <name type="scientific">Pontivivens ytuae</name>
    <dbReference type="NCBI Taxonomy" id="2789856"/>
    <lineage>
        <taxon>Bacteria</taxon>
        <taxon>Pseudomonadati</taxon>
        <taxon>Pseudomonadota</taxon>
        <taxon>Alphaproteobacteria</taxon>
        <taxon>Rhodobacterales</taxon>
        <taxon>Paracoccaceae</taxon>
        <taxon>Pontivivens</taxon>
    </lineage>
</organism>
<keyword evidence="1 2" id="KW-0808">Transferase</keyword>
<feature type="active site" description="Proton acceptor" evidence="2">
    <location>
        <position position="62"/>
    </location>
</feature>
<evidence type="ECO:0000256" key="2">
    <source>
        <dbReference type="HAMAP-Rule" id="MF_01139"/>
    </source>
</evidence>
<feature type="binding site" evidence="2">
    <location>
        <begin position="188"/>
        <end position="190"/>
    </location>
    <ligand>
        <name>substrate</name>
    </ligand>
</feature>
<gene>
    <name evidence="3" type="primary">uppS</name>
    <name evidence="3" type="ORF">I0K15_19840</name>
</gene>
<feature type="binding site" evidence="2">
    <location>
        <begin position="59"/>
        <end position="61"/>
    </location>
    <ligand>
        <name>substrate</name>
    </ligand>
</feature>
<dbReference type="Pfam" id="PF01255">
    <property type="entry name" value="Prenyltransf"/>
    <property type="match status" value="1"/>
</dbReference>
<protein>
    <recommendedName>
        <fullName evidence="2">Isoprenyl transferase</fullName>
        <ecNumber evidence="2">2.5.1.-</ecNumber>
    </recommendedName>
</protein>
<dbReference type="SUPFAM" id="SSF64005">
    <property type="entry name" value="Undecaprenyl diphosphate synthase"/>
    <property type="match status" value="1"/>
</dbReference>
<evidence type="ECO:0000256" key="1">
    <source>
        <dbReference type="ARBA" id="ARBA00022679"/>
    </source>
</evidence>